<evidence type="ECO:0000313" key="2">
    <source>
        <dbReference type="Proteomes" id="UP000726737"/>
    </source>
</evidence>
<protein>
    <submittedName>
        <fullName evidence="1">Uncharacterized protein</fullName>
    </submittedName>
</protein>
<sequence length="252" mass="28249">CADKPYKIPEGSASQFAFYLCNGLDPAHPFKKKDKEPPETIDEAIKQIEDLSRHNRWNDVETFEARATKANQSLTPAIVEGPVLIGGVQVAAERYSSFKEDFGNDRIDELNMEELTDMFSSWTLAAVGEPASEKRAAGTISRMNKAVARRRNTSEQTEQIQTPLQRSMSANRFKHERRPILCATPAMEKDTAPRTVPESSVTDVKITAITPVIVQTEAGARRVDRTAIRSKAARRDRCVYKAWNLLSTTTHR</sequence>
<reference evidence="1" key="1">
    <citation type="journal article" date="2020" name="Fungal Divers.">
        <title>Resolving the Mortierellaceae phylogeny through synthesis of multi-gene phylogenetics and phylogenomics.</title>
        <authorList>
            <person name="Vandepol N."/>
            <person name="Liber J."/>
            <person name="Desiro A."/>
            <person name="Na H."/>
            <person name="Kennedy M."/>
            <person name="Barry K."/>
            <person name="Grigoriev I.V."/>
            <person name="Miller A.N."/>
            <person name="O'Donnell K."/>
            <person name="Stajich J.E."/>
            <person name="Bonito G."/>
        </authorList>
    </citation>
    <scope>NUCLEOTIDE SEQUENCE</scope>
    <source>
        <strain evidence="1">KOD948</strain>
    </source>
</reference>
<comment type="caution">
    <text evidence="1">The sequence shown here is derived from an EMBL/GenBank/DDBJ whole genome shotgun (WGS) entry which is preliminary data.</text>
</comment>
<accession>A0A9P6PK78</accession>
<organism evidence="1 2">
    <name type="scientific">Mortierella polycephala</name>
    <dbReference type="NCBI Taxonomy" id="41804"/>
    <lineage>
        <taxon>Eukaryota</taxon>
        <taxon>Fungi</taxon>
        <taxon>Fungi incertae sedis</taxon>
        <taxon>Mucoromycota</taxon>
        <taxon>Mortierellomycotina</taxon>
        <taxon>Mortierellomycetes</taxon>
        <taxon>Mortierellales</taxon>
        <taxon>Mortierellaceae</taxon>
        <taxon>Mortierella</taxon>
    </lineage>
</organism>
<dbReference type="EMBL" id="JAAAJA010001915">
    <property type="protein sequence ID" value="KAG0245597.1"/>
    <property type="molecule type" value="Genomic_DNA"/>
</dbReference>
<gene>
    <name evidence="1" type="ORF">BG011_002752</name>
</gene>
<keyword evidence="2" id="KW-1185">Reference proteome</keyword>
<dbReference type="OrthoDB" id="2434935at2759"/>
<dbReference type="Proteomes" id="UP000726737">
    <property type="component" value="Unassembled WGS sequence"/>
</dbReference>
<dbReference type="AlphaFoldDB" id="A0A9P6PK78"/>
<evidence type="ECO:0000313" key="1">
    <source>
        <dbReference type="EMBL" id="KAG0245597.1"/>
    </source>
</evidence>
<proteinExistence type="predicted"/>
<feature type="non-terminal residue" evidence="1">
    <location>
        <position position="252"/>
    </location>
</feature>
<name>A0A9P6PK78_9FUNG</name>